<dbReference type="Proteomes" id="UP000834106">
    <property type="component" value="Chromosome 6"/>
</dbReference>
<proteinExistence type="predicted"/>
<sequence>MAMRQRRSRSGGTRSSDVWTSGNNDLLAIWVLEEEEEEVVVVEVWCGVVEVEIVVDLRMRWWWLSVEGWLGGNNCGGAEALRKEAFFTFPLSCAEKAQTQSQGTVKLHRIFLSRGR</sequence>
<feature type="region of interest" description="Disordered" evidence="1">
    <location>
        <begin position="1"/>
        <end position="20"/>
    </location>
</feature>
<dbReference type="EMBL" id="OU503041">
    <property type="protein sequence ID" value="CAI9762825.1"/>
    <property type="molecule type" value="Genomic_DNA"/>
</dbReference>
<evidence type="ECO:0000313" key="3">
    <source>
        <dbReference type="Proteomes" id="UP000834106"/>
    </source>
</evidence>
<name>A0AAD1Z7Z9_9LAMI</name>
<accession>A0AAD1Z7Z9</accession>
<protein>
    <submittedName>
        <fullName evidence="2">Uncharacterized protein</fullName>
    </submittedName>
</protein>
<keyword evidence="3" id="KW-1185">Reference proteome</keyword>
<gene>
    <name evidence="2" type="ORF">FPE_LOCUS10255</name>
</gene>
<evidence type="ECO:0000256" key="1">
    <source>
        <dbReference type="SAM" id="MobiDB-lite"/>
    </source>
</evidence>
<evidence type="ECO:0000313" key="2">
    <source>
        <dbReference type="EMBL" id="CAI9762825.1"/>
    </source>
</evidence>
<dbReference type="AlphaFoldDB" id="A0AAD1Z7Z9"/>
<organism evidence="2 3">
    <name type="scientific">Fraxinus pennsylvanica</name>
    <dbReference type="NCBI Taxonomy" id="56036"/>
    <lineage>
        <taxon>Eukaryota</taxon>
        <taxon>Viridiplantae</taxon>
        <taxon>Streptophyta</taxon>
        <taxon>Embryophyta</taxon>
        <taxon>Tracheophyta</taxon>
        <taxon>Spermatophyta</taxon>
        <taxon>Magnoliopsida</taxon>
        <taxon>eudicotyledons</taxon>
        <taxon>Gunneridae</taxon>
        <taxon>Pentapetalae</taxon>
        <taxon>asterids</taxon>
        <taxon>lamiids</taxon>
        <taxon>Lamiales</taxon>
        <taxon>Oleaceae</taxon>
        <taxon>Oleeae</taxon>
        <taxon>Fraxinus</taxon>
    </lineage>
</organism>
<reference evidence="2" key="1">
    <citation type="submission" date="2023-05" db="EMBL/GenBank/DDBJ databases">
        <authorList>
            <person name="Huff M."/>
        </authorList>
    </citation>
    <scope>NUCLEOTIDE SEQUENCE</scope>
</reference>